<evidence type="ECO:0000256" key="1">
    <source>
        <dbReference type="SAM" id="MobiDB-lite"/>
    </source>
</evidence>
<dbReference type="Pfam" id="PF03781">
    <property type="entry name" value="FGE-sulfatase"/>
    <property type="match status" value="1"/>
</dbReference>
<protein>
    <recommendedName>
        <fullName evidence="3">Sulfatase-modifying factor enzyme-like domain-containing protein</fullName>
    </recommendedName>
</protein>
<dbReference type="InterPro" id="IPR051043">
    <property type="entry name" value="Sulfatase_Mod_Factor_Kinase"/>
</dbReference>
<dbReference type="AlphaFoldDB" id="A0A2M8QB99"/>
<dbReference type="PROSITE" id="PS51257">
    <property type="entry name" value="PROKAR_LIPOPROTEIN"/>
    <property type="match status" value="1"/>
</dbReference>
<dbReference type="EMBL" id="PGTN01000068">
    <property type="protein sequence ID" value="PJF47093.1"/>
    <property type="molecule type" value="Genomic_DNA"/>
</dbReference>
<evidence type="ECO:0000256" key="2">
    <source>
        <dbReference type="SAM" id="SignalP"/>
    </source>
</evidence>
<organism evidence="4 5">
    <name type="scientific">Candidatus Thermofonsia Clade 3 bacterium</name>
    <dbReference type="NCBI Taxonomy" id="2364212"/>
    <lineage>
        <taxon>Bacteria</taxon>
        <taxon>Bacillati</taxon>
        <taxon>Chloroflexota</taxon>
        <taxon>Candidatus Thermofontia</taxon>
        <taxon>Candidatus Thermofonsia Clade 3</taxon>
    </lineage>
</organism>
<feature type="compositionally biased region" description="Basic and acidic residues" evidence="1">
    <location>
        <begin position="333"/>
        <end position="358"/>
    </location>
</feature>
<dbReference type="InterPro" id="IPR042095">
    <property type="entry name" value="SUMF_sf"/>
</dbReference>
<comment type="caution">
    <text evidence="4">The sequence shown here is derived from an EMBL/GenBank/DDBJ whole genome shotgun (WGS) entry which is preliminary data.</text>
</comment>
<dbReference type="SUPFAM" id="SSF56436">
    <property type="entry name" value="C-type lectin-like"/>
    <property type="match status" value="1"/>
</dbReference>
<reference evidence="4 5" key="1">
    <citation type="submission" date="2017-11" db="EMBL/GenBank/DDBJ databases">
        <title>Evolution of Phototrophy in the Chloroflexi Phylum Driven by Horizontal Gene Transfer.</title>
        <authorList>
            <person name="Ward L.M."/>
            <person name="Hemp J."/>
            <person name="Shih P.M."/>
            <person name="Mcglynn S.E."/>
            <person name="Fischer W."/>
        </authorList>
    </citation>
    <scope>NUCLEOTIDE SEQUENCE [LARGE SCALE GENOMIC DNA]</scope>
    <source>
        <strain evidence="4">JP3_7</strain>
    </source>
</reference>
<dbReference type="Gene3D" id="2.60.40.10">
    <property type="entry name" value="Immunoglobulins"/>
    <property type="match status" value="1"/>
</dbReference>
<gene>
    <name evidence="4" type="ORF">CUN48_10415</name>
</gene>
<evidence type="ECO:0000313" key="5">
    <source>
        <dbReference type="Proteomes" id="UP000230790"/>
    </source>
</evidence>
<feature type="domain" description="Sulfatase-modifying factor enzyme-like" evidence="3">
    <location>
        <begin position="135"/>
        <end position="358"/>
    </location>
</feature>
<name>A0A2M8QB99_9CHLR</name>
<dbReference type="InterPro" id="IPR013783">
    <property type="entry name" value="Ig-like_fold"/>
</dbReference>
<dbReference type="PANTHER" id="PTHR23150:SF19">
    <property type="entry name" value="FORMYLGLYCINE-GENERATING ENZYME"/>
    <property type="match status" value="1"/>
</dbReference>
<dbReference type="InterPro" id="IPR016187">
    <property type="entry name" value="CTDL_fold"/>
</dbReference>
<feature type="region of interest" description="Disordered" evidence="1">
    <location>
        <begin position="305"/>
        <end position="358"/>
    </location>
</feature>
<feature type="chain" id="PRO_5014986816" description="Sulfatase-modifying factor enzyme-like domain-containing protein" evidence="2">
    <location>
        <begin position="28"/>
        <end position="358"/>
    </location>
</feature>
<accession>A0A2M8QB99</accession>
<dbReference type="PANTHER" id="PTHR23150">
    <property type="entry name" value="SULFATASE MODIFYING FACTOR 1, 2"/>
    <property type="match status" value="1"/>
</dbReference>
<dbReference type="GO" id="GO:0120147">
    <property type="term" value="F:formylglycine-generating oxidase activity"/>
    <property type="evidence" value="ECO:0007669"/>
    <property type="project" value="TreeGrafter"/>
</dbReference>
<proteinExistence type="predicted"/>
<evidence type="ECO:0000313" key="4">
    <source>
        <dbReference type="EMBL" id="PJF47093.1"/>
    </source>
</evidence>
<dbReference type="Proteomes" id="UP000230790">
    <property type="component" value="Unassembled WGS sequence"/>
</dbReference>
<feature type="signal peptide" evidence="2">
    <location>
        <begin position="1"/>
        <end position="27"/>
    </location>
</feature>
<sequence length="358" mass="39586">MRAMRKTFAAVLLLVAASACAPAPSRAADSPGVEVLSPAIQGGRLRPTRAGRVLHFAVYAASAHGITGVALFADGLRVAERPVNGATRVNAVLGWRPTANGDFRIEVQATDRAGQRLRTPPAVLSVRGADGPLGSMLQMPAGAFLMGSNAGAEDERPERLVNMPAYQIDRYEVTVGEFREFVKATNYQTSAEMAGKPFGETWRVDNIGSRFDHPVRYVSWWDADKYCRWLGKRLPTEAEWEYAARGNDGRRYPWGNDFDPARVASSEDTAPVGLYLGNRSPMGAYDMAGNVWEWVNDWYRPDYYAQNENDNPQGPPQADQRVMRGGSFTNMPDDLRVTRRIKDDPNSSHRDVGFRCAK</sequence>
<evidence type="ECO:0000259" key="3">
    <source>
        <dbReference type="Pfam" id="PF03781"/>
    </source>
</evidence>
<dbReference type="InterPro" id="IPR005532">
    <property type="entry name" value="SUMF_dom"/>
</dbReference>
<dbReference type="Gene3D" id="3.90.1580.10">
    <property type="entry name" value="paralog of FGE (formylglycine-generating enzyme)"/>
    <property type="match status" value="1"/>
</dbReference>
<keyword evidence="2" id="KW-0732">Signal</keyword>